<dbReference type="STRING" id="1328314.Achr_30360"/>
<dbReference type="RefSeq" id="WP_039805671.1">
    <property type="nucleotide sequence ID" value="NZ_CP010415.1"/>
</dbReference>
<dbReference type="InterPro" id="IPR052966">
    <property type="entry name" value="Beta-lactamase_Reg"/>
</dbReference>
<feature type="transmembrane region" description="Helical" evidence="1">
    <location>
        <begin position="146"/>
        <end position="168"/>
    </location>
</feature>
<dbReference type="EMBL" id="CP010415">
    <property type="protein sequence ID" value="AJE22449.1"/>
    <property type="molecule type" value="Genomic_DNA"/>
</dbReference>
<protein>
    <submittedName>
        <fullName evidence="2">Inner membrane protein AmpE</fullName>
    </submittedName>
</protein>
<keyword evidence="1" id="KW-0472">Membrane</keyword>
<evidence type="ECO:0000313" key="3">
    <source>
        <dbReference type="Proteomes" id="UP000068210"/>
    </source>
</evidence>
<keyword evidence="3" id="KW-1185">Reference proteome</keyword>
<dbReference type="PANTHER" id="PTHR38684">
    <property type="entry name" value="PROTEIN AMPE"/>
    <property type="match status" value="1"/>
</dbReference>
<accession>A0A0C4WPB7</accession>
<dbReference type="Proteomes" id="UP000068210">
    <property type="component" value="Chromosome"/>
</dbReference>
<dbReference type="Pfam" id="PF17113">
    <property type="entry name" value="AmpE"/>
    <property type="match status" value="1"/>
</dbReference>
<name>A0A0C4WPB7_9GAMM</name>
<dbReference type="AlphaFoldDB" id="A0A0C4WPB7"/>
<keyword evidence="1" id="KW-1133">Transmembrane helix</keyword>
<gene>
    <name evidence="2" type="primary">ampE</name>
    <name evidence="2" type="ORF">Achr_30360</name>
</gene>
<organism evidence="2 3">
    <name type="scientific">Azotobacter chroococcum NCIMB 8003</name>
    <dbReference type="NCBI Taxonomy" id="1328314"/>
    <lineage>
        <taxon>Bacteria</taxon>
        <taxon>Pseudomonadati</taxon>
        <taxon>Pseudomonadota</taxon>
        <taxon>Gammaproteobacteria</taxon>
        <taxon>Pseudomonadales</taxon>
        <taxon>Pseudomonadaceae</taxon>
        <taxon>Azotobacter</taxon>
    </lineage>
</organism>
<reference evidence="2 3" key="1">
    <citation type="journal article" date="2015" name="PLoS ONE">
        <title>Azotobacter Genomes: The Genome of Azotobacter chroococcum NCIMB 8003 (ATCC 4412).</title>
        <authorList>
            <person name="Robson R.L."/>
            <person name="Jones R."/>
            <person name="Robson R.M."/>
            <person name="Schwartz A."/>
            <person name="Richardson T.H."/>
        </authorList>
    </citation>
    <scope>NUCLEOTIDE SEQUENCE [LARGE SCALE GENOMIC DNA]</scope>
    <source>
        <strain evidence="2 3">NCIMB 8003</strain>
    </source>
</reference>
<feature type="transmembrane region" description="Helical" evidence="1">
    <location>
        <begin position="48"/>
        <end position="66"/>
    </location>
</feature>
<evidence type="ECO:0000256" key="1">
    <source>
        <dbReference type="SAM" id="Phobius"/>
    </source>
</evidence>
<dbReference type="HOGENOM" id="CLU_054212_2_1_6"/>
<dbReference type="KEGG" id="acx:Achr_30360"/>
<dbReference type="PANTHER" id="PTHR38684:SF1">
    <property type="entry name" value="PROTEIN AMPE"/>
    <property type="match status" value="1"/>
</dbReference>
<feature type="transmembrane region" description="Helical" evidence="1">
    <location>
        <begin position="261"/>
        <end position="279"/>
    </location>
</feature>
<sequence length="280" mass="31843">MTFLVLLLALLVERFSRWRLRLQQDIFWLRLLDRVELDPDLAGDPRRALFRLVLLPVLVVGVLLALLSLPLYGWLALPLHLFVLIYSLGRGDVLTELRPFREAWRRGDSEAACLVAERDLAVEAEESLSLLRRVQGYLLWQAYQSFFAVIFWYALLGPVAALAYRLLALTGEHTTLPVLRERSVRLRHLFDWLPARALALSFALVGNFAAVFRVLLRYLSDREVPAAKLVIEAGRAANEGQEAEVLVGEAGLMTLDELWQLLVRAGMLWYVVLALAILFL</sequence>
<feature type="transmembrane region" description="Helical" evidence="1">
    <location>
        <begin position="189"/>
        <end position="212"/>
    </location>
</feature>
<dbReference type="GO" id="GO:0005886">
    <property type="term" value="C:plasma membrane"/>
    <property type="evidence" value="ECO:0007669"/>
    <property type="project" value="TreeGrafter"/>
</dbReference>
<dbReference type="GO" id="GO:0046677">
    <property type="term" value="P:response to antibiotic"/>
    <property type="evidence" value="ECO:0007669"/>
    <property type="project" value="TreeGrafter"/>
</dbReference>
<dbReference type="InterPro" id="IPR031347">
    <property type="entry name" value="AmpE"/>
</dbReference>
<keyword evidence="1" id="KW-0812">Transmembrane</keyword>
<evidence type="ECO:0000313" key="2">
    <source>
        <dbReference type="EMBL" id="AJE22449.1"/>
    </source>
</evidence>
<proteinExistence type="predicted"/>